<sequence>MDSREQSACSNCGEDGAAFFLVTIVMGEKKSQRLCKKCYEQFQAGSPIHQALRQAKCRFCGGQAVATSMFPAGGTGALPHFDFVCRSCLEESQRLFLAKLDEWGMTLDGFPDPGEANQIQQLIEDIDAQMRRWVIQRDN</sequence>
<reference evidence="1 2" key="1">
    <citation type="submission" date="2024-04" db="EMBL/GenBank/DDBJ databases">
        <title>Luteolibacter sp. isolated from soil.</title>
        <authorList>
            <person name="An J."/>
        </authorList>
    </citation>
    <scope>NUCLEOTIDE SEQUENCE [LARGE SCALE GENOMIC DNA]</scope>
    <source>
        <strain evidence="1 2">Y139</strain>
    </source>
</reference>
<protein>
    <recommendedName>
        <fullName evidence="3">ClpX-type ZB domain-containing protein</fullName>
    </recommendedName>
</protein>
<comment type="caution">
    <text evidence="1">The sequence shown here is derived from an EMBL/GenBank/DDBJ whole genome shotgun (WGS) entry which is preliminary data.</text>
</comment>
<gene>
    <name evidence="1" type="ORF">WKV53_00545</name>
</gene>
<organism evidence="1 2">
    <name type="scientific">Luteolibacter soli</name>
    <dbReference type="NCBI Taxonomy" id="3135280"/>
    <lineage>
        <taxon>Bacteria</taxon>
        <taxon>Pseudomonadati</taxon>
        <taxon>Verrucomicrobiota</taxon>
        <taxon>Verrucomicrobiia</taxon>
        <taxon>Verrucomicrobiales</taxon>
        <taxon>Verrucomicrobiaceae</taxon>
        <taxon>Luteolibacter</taxon>
    </lineage>
</organism>
<name>A0ABU9AMM7_9BACT</name>
<dbReference type="Proteomes" id="UP001371305">
    <property type="component" value="Unassembled WGS sequence"/>
</dbReference>
<accession>A0ABU9AMM7</accession>
<evidence type="ECO:0008006" key="3">
    <source>
        <dbReference type="Google" id="ProtNLM"/>
    </source>
</evidence>
<evidence type="ECO:0000313" key="2">
    <source>
        <dbReference type="Proteomes" id="UP001371305"/>
    </source>
</evidence>
<dbReference type="RefSeq" id="WP_341402308.1">
    <property type="nucleotide sequence ID" value="NZ_JBBUKT010000001.1"/>
</dbReference>
<evidence type="ECO:0000313" key="1">
    <source>
        <dbReference type="EMBL" id="MEK7948959.1"/>
    </source>
</evidence>
<keyword evidence="2" id="KW-1185">Reference proteome</keyword>
<proteinExistence type="predicted"/>
<dbReference type="EMBL" id="JBBUKT010000001">
    <property type="protein sequence ID" value="MEK7948959.1"/>
    <property type="molecule type" value="Genomic_DNA"/>
</dbReference>